<organism evidence="3">
    <name type="scientific">Cucumis melo</name>
    <name type="common">Muskmelon</name>
    <dbReference type="NCBI Taxonomy" id="3656"/>
    <lineage>
        <taxon>Eukaryota</taxon>
        <taxon>Viridiplantae</taxon>
        <taxon>Streptophyta</taxon>
        <taxon>Embryophyta</taxon>
        <taxon>Tracheophyta</taxon>
        <taxon>Spermatophyta</taxon>
        <taxon>Magnoliopsida</taxon>
        <taxon>eudicotyledons</taxon>
        <taxon>Gunneridae</taxon>
        <taxon>Pentapetalae</taxon>
        <taxon>rosids</taxon>
        <taxon>fabids</taxon>
        <taxon>Cucurbitales</taxon>
        <taxon>Cucurbitaceae</taxon>
        <taxon>Benincaseae</taxon>
        <taxon>Cucumis</taxon>
    </lineage>
</organism>
<dbReference type="InterPro" id="IPR032698">
    <property type="entry name" value="SirB1_N"/>
</dbReference>
<dbReference type="Pfam" id="PF13369">
    <property type="entry name" value="Transglut_core2"/>
    <property type="match status" value="1"/>
</dbReference>
<feature type="compositionally biased region" description="Low complexity" evidence="1">
    <location>
        <begin position="1"/>
        <end position="13"/>
    </location>
</feature>
<evidence type="ECO:0000256" key="1">
    <source>
        <dbReference type="SAM" id="MobiDB-lite"/>
    </source>
</evidence>
<sequence>MSSLTSASASASLCIPRPTSSSSSSSKFFKFNSFSSHSTPPCFRVVCSGGFPQQPNSSKDFNFLLHDAMDSSGIDSTFAKRTTQEARKGFLSQIHYLSKIERDTSISIDRRVDLAKAALYIAAEDDSLVSHSSVPLPVDAFIHRLSDLSMGYCTHYKSSFNSSPEIFLESIERYMYVMKGFRRTGSKAQSEPRALYLHTVLTHRTGSAALLSLIYSEILKMLRLWSLLDFDVEIYHPHDDYSLPMGYHKLKSKESDQAHIMTTQTLLVEILSNLKESFWPFQQNQSRSLFLRAADVANCSDSSDAFEESGFQLASAKAAQHRLERGVWTSVRYGDMRRALSGNVNSMRIEKREELSKLLGNCQITCERLILLDVDSKELRDYSILLYHCGFYEQSLEYLKLYQETKGSSSLTSKLSSQEEEAVDNLMKRLALIMMEDGWSRPSFSRKFIDKDSEPW</sequence>
<name>A0A9I9CKR6_CUCME</name>
<dbReference type="PANTHER" id="PTHR31350:SF29">
    <property type="entry name" value="PROTEIN SIRB1 N-TERMINAL DOMAIN-CONTAINING PROTEIN"/>
    <property type="match status" value="1"/>
</dbReference>
<reference evidence="3" key="1">
    <citation type="submission" date="2023-03" db="UniProtKB">
        <authorList>
            <consortium name="EnsemblPlants"/>
        </authorList>
    </citation>
    <scope>IDENTIFICATION</scope>
</reference>
<protein>
    <recommendedName>
        <fullName evidence="2">Protein SirB1 N-terminal domain-containing protein</fullName>
    </recommendedName>
</protein>
<accession>A0A9I9CKR6</accession>
<evidence type="ECO:0000313" key="3">
    <source>
        <dbReference type="EnsemblPlants" id="MELO3C005149.2.1"/>
    </source>
</evidence>
<dbReference type="EnsemblPlants" id="MELO3C005149.2.1">
    <property type="protein sequence ID" value="MELO3C005149.2.1"/>
    <property type="gene ID" value="MELO3C005149.2"/>
</dbReference>
<dbReference type="Gramene" id="MELO3C005149.2.1">
    <property type="protein sequence ID" value="MELO3C005149.2.1"/>
    <property type="gene ID" value="MELO3C005149.2"/>
</dbReference>
<dbReference type="AlphaFoldDB" id="A0A9I9CKR6"/>
<evidence type="ECO:0000259" key="2">
    <source>
        <dbReference type="Pfam" id="PF13369"/>
    </source>
</evidence>
<feature type="domain" description="Protein SirB1 N-terminal" evidence="2">
    <location>
        <begin position="162"/>
        <end position="223"/>
    </location>
</feature>
<dbReference type="PANTHER" id="PTHR31350">
    <property type="entry name" value="SI:DKEY-261L7.2"/>
    <property type="match status" value="1"/>
</dbReference>
<feature type="region of interest" description="Disordered" evidence="1">
    <location>
        <begin position="1"/>
        <end position="26"/>
    </location>
</feature>
<proteinExistence type="predicted"/>